<evidence type="ECO:0000256" key="1">
    <source>
        <dbReference type="SAM" id="Phobius"/>
    </source>
</evidence>
<feature type="transmembrane region" description="Helical" evidence="1">
    <location>
        <begin position="28"/>
        <end position="51"/>
    </location>
</feature>
<accession>A0A2X3K555</accession>
<name>A0A2X3K555_ECOLX</name>
<sequence>MTSSFFPRKEFLKEFSLWQLIPKELKDVLVVFIGIIIPFYKKVFTILHTCVYCSQKKHACNNILLKIVLFYSHIMSGMLTLVTNIVHNMD</sequence>
<keyword evidence="1" id="KW-0472">Membrane</keyword>
<evidence type="ECO:0000313" key="3">
    <source>
        <dbReference type="Proteomes" id="UP000250991"/>
    </source>
</evidence>
<dbReference type="AlphaFoldDB" id="A0A2X3K555"/>
<feature type="transmembrane region" description="Helical" evidence="1">
    <location>
        <begin position="63"/>
        <end position="86"/>
    </location>
</feature>
<evidence type="ECO:0000313" key="2">
    <source>
        <dbReference type="EMBL" id="SQD03203.1"/>
    </source>
</evidence>
<proteinExistence type="predicted"/>
<reference evidence="2 3" key="1">
    <citation type="submission" date="2018-06" db="EMBL/GenBank/DDBJ databases">
        <authorList>
            <consortium name="Pathogen Informatics"/>
            <person name="Doyle S."/>
        </authorList>
    </citation>
    <scope>NUCLEOTIDE SEQUENCE [LARGE SCALE GENOMIC DNA]</scope>
    <source>
        <strain evidence="2 3">NCTC8009</strain>
    </source>
</reference>
<organism evidence="2 3">
    <name type="scientific">Escherichia coli</name>
    <dbReference type="NCBI Taxonomy" id="562"/>
    <lineage>
        <taxon>Bacteria</taxon>
        <taxon>Pseudomonadati</taxon>
        <taxon>Pseudomonadota</taxon>
        <taxon>Gammaproteobacteria</taxon>
        <taxon>Enterobacterales</taxon>
        <taxon>Enterobacteriaceae</taxon>
        <taxon>Escherichia</taxon>
    </lineage>
</organism>
<keyword evidence="1" id="KW-0812">Transmembrane</keyword>
<gene>
    <name evidence="2" type="ORF">NCTC8009_03686</name>
</gene>
<protein>
    <submittedName>
        <fullName evidence="2">Uncharacterized protein</fullName>
    </submittedName>
</protein>
<dbReference type="EMBL" id="UARW01000010">
    <property type="protein sequence ID" value="SQD03203.1"/>
    <property type="molecule type" value="Genomic_DNA"/>
</dbReference>
<dbReference type="Proteomes" id="UP000250991">
    <property type="component" value="Unassembled WGS sequence"/>
</dbReference>
<keyword evidence="1" id="KW-1133">Transmembrane helix</keyword>